<proteinExistence type="inferred from homology"/>
<evidence type="ECO:0000259" key="4">
    <source>
        <dbReference type="PROSITE" id="PS50991"/>
    </source>
</evidence>
<dbReference type="InterPro" id="IPR000891">
    <property type="entry name" value="PYR_CT"/>
</dbReference>
<dbReference type="Pfam" id="PF00682">
    <property type="entry name" value="HMGL-like"/>
    <property type="match status" value="1"/>
</dbReference>
<keyword evidence="2" id="KW-0479">Metal-binding</keyword>
<keyword evidence="3 5" id="KW-0456">Lyase</keyword>
<organism evidence="5 6">
    <name type="scientific">Olivibacter oleidegradans</name>
    <dbReference type="NCBI Taxonomy" id="760123"/>
    <lineage>
        <taxon>Bacteria</taxon>
        <taxon>Pseudomonadati</taxon>
        <taxon>Bacteroidota</taxon>
        <taxon>Sphingobacteriia</taxon>
        <taxon>Sphingobacteriales</taxon>
        <taxon>Sphingobacteriaceae</taxon>
        <taxon>Olivibacter</taxon>
    </lineage>
</organism>
<dbReference type="PANTHER" id="PTHR42738:SF7">
    <property type="entry name" value="HYDROXYMETHYLGLUTARYL-COA LYASE"/>
    <property type="match status" value="1"/>
</dbReference>
<dbReference type="InterPro" id="IPR043594">
    <property type="entry name" value="HMGL"/>
</dbReference>
<evidence type="ECO:0000256" key="1">
    <source>
        <dbReference type="ARBA" id="ARBA00009405"/>
    </source>
</evidence>
<keyword evidence="6" id="KW-1185">Reference proteome</keyword>
<gene>
    <name evidence="5" type="ORF">ACFFI0_10760</name>
</gene>
<evidence type="ECO:0000256" key="3">
    <source>
        <dbReference type="ARBA" id="ARBA00023239"/>
    </source>
</evidence>
<sequence length="286" mass="31417">MVKITECPRDAMQGIKEFIPTPDKVAYLNLLLKVGFDRLDFGSFVSPKAIPQLQDTAAVLSQLNLSDSSTKLLAIVANVRGAKEASAFSQISFLGFPFSVSETFQQRNTNTSIQQSLANVEEIITICKEFGKEPLIYLSMAFGNPYGDPWSPEIVAIYAELLVKKGVKHLMLADTIGVSTPESIQMLYQNLNKHFPHIDLGVHLHSTPQTMLAKIQAAYNSGCQRFDTAIGGYGGCPMASDKLTGNIATEVLLSFLQERNINSQVDQTALLKAQHYSSQIFHGRSN</sequence>
<reference evidence="5 6" key="1">
    <citation type="submission" date="2024-09" db="EMBL/GenBank/DDBJ databases">
        <authorList>
            <person name="Sun Q."/>
            <person name="Mori K."/>
        </authorList>
    </citation>
    <scope>NUCLEOTIDE SEQUENCE [LARGE SCALE GENOMIC DNA]</scope>
    <source>
        <strain evidence="5 6">CCM 7765</strain>
    </source>
</reference>
<comment type="similarity">
    <text evidence="1">Belongs to the HMG-CoA lyase family.</text>
</comment>
<protein>
    <submittedName>
        <fullName evidence="5">Hydroxymethylglutaryl-CoA lyase</fullName>
    </submittedName>
</protein>
<evidence type="ECO:0000313" key="6">
    <source>
        <dbReference type="Proteomes" id="UP001589774"/>
    </source>
</evidence>
<feature type="domain" description="Pyruvate carboxyltransferase" evidence="4">
    <location>
        <begin position="1"/>
        <end position="271"/>
    </location>
</feature>
<dbReference type="Gene3D" id="3.20.20.70">
    <property type="entry name" value="Aldolase class I"/>
    <property type="match status" value="1"/>
</dbReference>
<dbReference type="InterPro" id="IPR013785">
    <property type="entry name" value="Aldolase_TIM"/>
</dbReference>
<dbReference type="EMBL" id="JBHLWO010000002">
    <property type="protein sequence ID" value="MFC0318793.1"/>
    <property type="molecule type" value="Genomic_DNA"/>
</dbReference>
<dbReference type="RefSeq" id="WP_130857329.1">
    <property type="nucleotide sequence ID" value="NZ_JBHLWO010000002.1"/>
</dbReference>
<dbReference type="Proteomes" id="UP001589774">
    <property type="component" value="Unassembled WGS sequence"/>
</dbReference>
<dbReference type="PROSITE" id="PS50991">
    <property type="entry name" value="PYR_CT"/>
    <property type="match status" value="1"/>
</dbReference>
<dbReference type="CDD" id="cd07938">
    <property type="entry name" value="DRE_TIM_HMGL"/>
    <property type="match status" value="1"/>
</dbReference>
<evidence type="ECO:0000313" key="5">
    <source>
        <dbReference type="EMBL" id="MFC0318793.1"/>
    </source>
</evidence>
<evidence type="ECO:0000256" key="2">
    <source>
        <dbReference type="ARBA" id="ARBA00022723"/>
    </source>
</evidence>
<name>A0ABV6HLF2_9SPHI</name>
<dbReference type="PANTHER" id="PTHR42738">
    <property type="entry name" value="HYDROXYMETHYLGLUTARYL-COA LYASE"/>
    <property type="match status" value="1"/>
</dbReference>
<accession>A0ABV6HLF2</accession>
<dbReference type="GO" id="GO:0016829">
    <property type="term" value="F:lyase activity"/>
    <property type="evidence" value="ECO:0007669"/>
    <property type="project" value="UniProtKB-KW"/>
</dbReference>
<comment type="caution">
    <text evidence="5">The sequence shown here is derived from an EMBL/GenBank/DDBJ whole genome shotgun (WGS) entry which is preliminary data.</text>
</comment>
<dbReference type="SUPFAM" id="SSF51569">
    <property type="entry name" value="Aldolase"/>
    <property type="match status" value="1"/>
</dbReference>